<feature type="compositionally biased region" description="Acidic residues" evidence="1">
    <location>
        <begin position="27"/>
        <end position="37"/>
    </location>
</feature>
<protein>
    <submittedName>
        <fullName evidence="2">Uncharacterized protein</fullName>
    </submittedName>
</protein>
<gene>
    <name evidence="2" type="ORF">RRG08_044663</name>
</gene>
<feature type="compositionally biased region" description="Basic and acidic residues" evidence="1">
    <location>
        <begin position="62"/>
        <end position="75"/>
    </location>
</feature>
<evidence type="ECO:0000256" key="1">
    <source>
        <dbReference type="SAM" id="MobiDB-lite"/>
    </source>
</evidence>
<evidence type="ECO:0000313" key="2">
    <source>
        <dbReference type="EMBL" id="KAK3763195.1"/>
    </source>
</evidence>
<dbReference type="AlphaFoldDB" id="A0AAE0Z5V0"/>
<name>A0AAE0Z5V0_9GAST</name>
<feature type="region of interest" description="Disordered" evidence="1">
    <location>
        <begin position="1"/>
        <end position="75"/>
    </location>
</feature>
<keyword evidence="3" id="KW-1185">Reference proteome</keyword>
<proteinExistence type="predicted"/>
<dbReference type="EMBL" id="JAWDGP010004590">
    <property type="protein sequence ID" value="KAK3763195.1"/>
    <property type="molecule type" value="Genomic_DNA"/>
</dbReference>
<comment type="caution">
    <text evidence="2">The sequence shown here is derived from an EMBL/GenBank/DDBJ whole genome shotgun (WGS) entry which is preliminary data.</text>
</comment>
<reference evidence="2" key="1">
    <citation type="journal article" date="2023" name="G3 (Bethesda)">
        <title>A reference genome for the long-term kleptoplast-retaining sea slug Elysia crispata morphotype clarki.</title>
        <authorList>
            <person name="Eastman K.E."/>
            <person name="Pendleton A.L."/>
            <person name="Shaikh M.A."/>
            <person name="Suttiyut T."/>
            <person name="Ogas R."/>
            <person name="Tomko P."/>
            <person name="Gavelis G."/>
            <person name="Widhalm J.R."/>
            <person name="Wisecaver J.H."/>
        </authorList>
    </citation>
    <scope>NUCLEOTIDE SEQUENCE</scope>
    <source>
        <strain evidence="2">ECLA1</strain>
    </source>
</reference>
<accession>A0AAE0Z5V0</accession>
<sequence length="75" mass="8401">MVTNAFISVDPNHPKRIEASREGEKEEKEEEEEEEEAGCFHRADATLSNVFSSQRGGGVGKKGLELSHQPRKDFN</sequence>
<evidence type="ECO:0000313" key="3">
    <source>
        <dbReference type="Proteomes" id="UP001283361"/>
    </source>
</evidence>
<dbReference type="Proteomes" id="UP001283361">
    <property type="component" value="Unassembled WGS sequence"/>
</dbReference>
<feature type="compositionally biased region" description="Basic and acidic residues" evidence="1">
    <location>
        <begin position="12"/>
        <end position="26"/>
    </location>
</feature>
<organism evidence="2 3">
    <name type="scientific">Elysia crispata</name>
    <name type="common">lettuce slug</name>
    <dbReference type="NCBI Taxonomy" id="231223"/>
    <lineage>
        <taxon>Eukaryota</taxon>
        <taxon>Metazoa</taxon>
        <taxon>Spiralia</taxon>
        <taxon>Lophotrochozoa</taxon>
        <taxon>Mollusca</taxon>
        <taxon>Gastropoda</taxon>
        <taxon>Heterobranchia</taxon>
        <taxon>Euthyneura</taxon>
        <taxon>Panpulmonata</taxon>
        <taxon>Sacoglossa</taxon>
        <taxon>Placobranchoidea</taxon>
        <taxon>Plakobranchidae</taxon>
        <taxon>Elysia</taxon>
    </lineage>
</organism>